<dbReference type="GO" id="GO:0005506">
    <property type="term" value="F:iron ion binding"/>
    <property type="evidence" value="ECO:0007669"/>
    <property type="project" value="InterPro"/>
</dbReference>
<evidence type="ECO:0000313" key="8">
    <source>
        <dbReference type="EMBL" id="KAE9389368.1"/>
    </source>
</evidence>
<dbReference type="GO" id="GO:0016705">
    <property type="term" value="F:oxidoreductase activity, acting on paired donors, with incorporation or reduction of molecular oxygen"/>
    <property type="evidence" value="ECO:0007669"/>
    <property type="project" value="InterPro"/>
</dbReference>
<name>A0A6A4GUH1_9AGAR</name>
<evidence type="ECO:0000256" key="2">
    <source>
        <dbReference type="ARBA" id="ARBA00010617"/>
    </source>
</evidence>
<comment type="similarity">
    <text evidence="2">Belongs to the cytochrome P450 family.</text>
</comment>
<evidence type="ECO:0000256" key="6">
    <source>
        <dbReference type="PIRSR" id="PIRSR602403-1"/>
    </source>
</evidence>
<keyword evidence="9" id="KW-1185">Reference proteome</keyword>
<keyword evidence="4 6" id="KW-0479">Metal-binding</keyword>
<feature type="transmembrane region" description="Helical" evidence="7">
    <location>
        <begin position="25"/>
        <end position="46"/>
    </location>
</feature>
<keyword evidence="5 6" id="KW-0408">Iron</keyword>
<evidence type="ECO:0000256" key="7">
    <source>
        <dbReference type="SAM" id="Phobius"/>
    </source>
</evidence>
<dbReference type="InterPro" id="IPR050529">
    <property type="entry name" value="CYP450_sterol_14alpha_dmase"/>
</dbReference>
<dbReference type="GO" id="GO:0020037">
    <property type="term" value="F:heme binding"/>
    <property type="evidence" value="ECO:0007669"/>
    <property type="project" value="InterPro"/>
</dbReference>
<reference evidence="8" key="1">
    <citation type="journal article" date="2019" name="Environ. Microbiol.">
        <title>Fungal ecological strategies reflected in gene transcription - a case study of two litter decomposers.</title>
        <authorList>
            <person name="Barbi F."/>
            <person name="Kohler A."/>
            <person name="Barry K."/>
            <person name="Baskaran P."/>
            <person name="Daum C."/>
            <person name="Fauchery L."/>
            <person name="Ihrmark K."/>
            <person name="Kuo A."/>
            <person name="LaButti K."/>
            <person name="Lipzen A."/>
            <person name="Morin E."/>
            <person name="Grigoriev I.V."/>
            <person name="Henrissat B."/>
            <person name="Lindahl B."/>
            <person name="Martin F."/>
        </authorList>
    </citation>
    <scope>NUCLEOTIDE SEQUENCE</scope>
    <source>
        <strain evidence="8">JB14</strain>
    </source>
</reference>
<dbReference type="Gene3D" id="1.10.630.10">
    <property type="entry name" value="Cytochrome P450"/>
    <property type="match status" value="1"/>
</dbReference>
<evidence type="ECO:0000256" key="5">
    <source>
        <dbReference type="ARBA" id="ARBA00023004"/>
    </source>
</evidence>
<dbReference type="InterPro" id="IPR036396">
    <property type="entry name" value="Cyt_P450_sf"/>
</dbReference>
<gene>
    <name evidence="8" type="ORF">BT96DRAFT_890118</name>
</gene>
<dbReference type="AlphaFoldDB" id="A0A6A4GUH1"/>
<keyword evidence="7" id="KW-0812">Transmembrane</keyword>
<evidence type="ECO:0000256" key="3">
    <source>
        <dbReference type="ARBA" id="ARBA00022617"/>
    </source>
</evidence>
<proteinExistence type="inferred from homology"/>
<dbReference type="EMBL" id="ML769700">
    <property type="protein sequence ID" value="KAE9389368.1"/>
    <property type="molecule type" value="Genomic_DNA"/>
</dbReference>
<protein>
    <submittedName>
        <fullName evidence="8">Cytochrome P450</fullName>
    </submittedName>
</protein>
<dbReference type="GO" id="GO:0008395">
    <property type="term" value="F:steroid hydroxylase activity"/>
    <property type="evidence" value="ECO:0007669"/>
    <property type="project" value="TreeGrafter"/>
</dbReference>
<dbReference type="InterPro" id="IPR002403">
    <property type="entry name" value="Cyt_P450_E_grp-IV"/>
</dbReference>
<dbReference type="SUPFAM" id="SSF48264">
    <property type="entry name" value="Cytochrome P450"/>
    <property type="match status" value="1"/>
</dbReference>
<feature type="binding site" description="axial binding residue" evidence="6">
    <location>
        <position position="455"/>
    </location>
    <ligand>
        <name>heme</name>
        <dbReference type="ChEBI" id="CHEBI:30413"/>
    </ligand>
    <ligandPart>
        <name>Fe</name>
        <dbReference type="ChEBI" id="CHEBI:18248"/>
    </ligandPart>
</feature>
<dbReference type="CDD" id="cd11040">
    <property type="entry name" value="CYP7_CYP8-like"/>
    <property type="match status" value="1"/>
</dbReference>
<evidence type="ECO:0000256" key="1">
    <source>
        <dbReference type="ARBA" id="ARBA00001971"/>
    </source>
</evidence>
<keyword evidence="3 6" id="KW-0349">Heme</keyword>
<dbReference type="PANTHER" id="PTHR24304">
    <property type="entry name" value="CYTOCHROME P450 FAMILY 7"/>
    <property type="match status" value="1"/>
</dbReference>
<accession>A0A6A4GUH1</accession>
<keyword evidence="7" id="KW-0472">Membrane</keyword>
<dbReference type="Proteomes" id="UP000799118">
    <property type="component" value="Unassembled WGS sequence"/>
</dbReference>
<organism evidence="8 9">
    <name type="scientific">Gymnopus androsaceus JB14</name>
    <dbReference type="NCBI Taxonomy" id="1447944"/>
    <lineage>
        <taxon>Eukaryota</taxon>
        <taxon>Fungi</taxon>
        <taxon>Dikarya</taxon>
        <taxon>Basidiomycota</taxon>
        <taxon>Agaricomycotina</taxon>
        <taxon>Agaricomycetes</taxon>
        <taxon>Agaricomycetidae</taxon>
        <taxon>Agaricales</taxon>
        <taxon>Marasmiineae</taxon>
        <taxon>Omphalotaceae</taxon>
        <taxon>Gymnopus</taxon>
    </lineage>
</organism>
<dbReference type="PANTHER" id="PTHR24304:SF2">
    <property type="entry name" value="24-HYDROXYCHOLESTEROL 7-ALPHA-HYDROXYLASE"/>
    <property type="match status" value="1"/>
</dbReference>
<sequence>MSKTALYTLPKDTRHFIVLSSLRGISILFEFVASVSVVGLFALFLLRLYRQWKAKVCNEPPLIPYWIPYIGNAIAFGINQTKLFASASSVSPEKRIASMTLMGHRVYVVTRTKDVAAVYRAQELQFEPMIVWGLGTMFGLSKEAQSLLEKEPCGPNSSLIFQSNPFFHRVLSKGEDLDTFSERFLFSIMDQLNLLENTIHSSPNQRLEVDLIQWVRTCIGTATTTAFLGPEFLLHTPDLLKWNWKFESDISTFQSQYPRMMAREAYQNRERLIQVFLNAYKARDADLKDAVWWLRQAQIMSADGGMKDRDIAIMTLGTWTATANNNNLMAFWFVLNCVLHPGLVDSLRQETGKSLDTPLDMDRIAQRPLLSSVLNETMRHYSTASSNRRATKDVVIAGYTLRKGSVVMCPVQLHHFDVVVWGEDAKEFVPTRFVREEWKGDENLIRPFGGGKSLCPGRFFAINSITAFTALLLDKFNIIVAAEQTIPTVSKSASNIGVGVPTNDVKAVIQCRKA</sequence>
<dbReference type="PRINTS" id="PR00465">
    <property type="entry name" value="EP450IV"/>
</dbReference>
<evidence type="ECO:0000256" key="4">
    <source>
        <dbReference type="ARBA" id="ARBA00022723"/>
    </source>
</evidence>
<keyword evidence="7" id="KW-1133">Transmembrane helix</keyword>
<comment type="cofactor">
    <cofactor evidence="1 6">
        <name>heme</name>
        <dbReference type="ChEBI" id="CHEBI:30413"/>
    </cofactor>
</comment>
<evidence type="ECO:0000313" key="9">
    <source>
        <dbReference type="Proteomes" id="UP000799118"/>
    </source>
</evidence>
<dbReference type="InterPro" id="IPR001128">
    <property type="entry name" value="Cyt_P450"/>
</dbReference>
<dbReference type="Pfam" id="PF00067">
    <property type="entry name" value="p450"/>
    <property type="match status" value="1"/>
</dbReference>
<dbReference type="OrthoDB" id="3366823at2759"/>